<dbReference type="SUPFAM" id="SSF49265">
    <property type="entry name" value="Fibronectin type III"/>
    <property type="match status" value="1"/>
</dbReference>
<evidence type="ECO:0000313" key="6">
    <source>
        <dbReference type="EMBL" id="GAA1542845.1"/>
    </source>
</evidence>
<dbReference type="InterPro" id="IPR051532">
    <property type="entry name" value="Ester_Hydrolysis_Enzymes"/>
</dbReference>
<dbReference type="EMBL" id="BAAAOR010000039">
    <property type="protein sequence ID" value="GAA1542845.1"/>
    <property type="molecule type" value="Genomic_DNA"/>
</dbReference>
<reference evidence="6 7" key="1">
    <citation type="journal article" date="2019" name="Int. J. Syst. Evol. Microbiol.">
        <title>The Global Catalogue of Microorganisms (GCM) 10K type strain sequencing project: providing services to taxonomists for standard genome sequencing and annotation.</title>
        <authorList>
            <consortium name="The Broad Institute Genomics Platform"/>
            <consortium name="The Broad Institute Genome Sequencing Center for Infectious Disease"/>
            <person name="Wu L."/>
            <person name="Ma J."/>
        </authorList>
    </citation>
    <scope>NUCLEOTIDE SEQUENCE [LARGE SCALE GENOMIC DNA]</scope>
    <source>
        <strain evidence="6 7">JCM 14942</strain>
    </source>
</reference>
<keyword evidence="2" id="KW-0624">Polysaccharide degradation</keyword>
<dbReference type="SMART" id="SM00060">
    <property type="entry name" value="FN3"/>
    <property type="match status" value="2"/>
</dbReference>
<dbReference type="CDD" id="cd00063">
    <property type="entry name" value="FN3"/>
    <property type="match status" value="1"/>
</dbReference>
<organism evidence="6 7">
    <name type="scientific">Nocardioides humi</name>
    <dbReference type="NCBI Taxonomy" id="449461"/>
    <lineage>
        <taxon>Bacteria</taxon>
        <taxon>Bacillati</taxon>
        <taxon>Actinomycetota</taxon>
        <taxon>Actinomycetes</taxon>
        <taxon>Propionibacteriales</taxon>
        <taxon>Nocardioidaceae</taxon>
        <taxon>Nocardioides</taxon>
    </lineage>
</organism>
<gene>
    <name evidence="6" type="ORF">GCM10009788_51770</name>
</gene>
<dbReference type="InterPro" id="IPR036116">
    <property type="entry name" value="FN3_sf"/>
</dbReference>
<protein>
    <recommendedName>
        <fullName evidence="5">Fibronectin type-III domain-containing protein</fullName>
    </recommendedName>
</protein>
<keyword evidence="7" id="KW-1185">Reference proteome</keyword>
<feature type="region of interest" description="Disordered" evidence="3">
    <location>
        <begin position="339"/>
        <end position="379"/>
    </location>
</feature>
<dbReference type="InterPro" id="IPR013830">
    <property type="entry name" value="SGNH_hydro"/>
</dbReference>
<dbReference type="Proteomes" id="UP001500842">
    <property type="component" value="Unassembled WGS sequence"/>
</dbReference>
<evidence type="ECO:0000256" key="4">
    <source>
        <dbReference type="SAM" id="SignalP"/>
    </source>
</evidence>
<feature type="signal peptide" evidence="4">
    <location>
        <begin position="1"/>
        <end position="27"/>
    </location>
</feature>
<dbReference type="Gene3D" id="3.40.50.1110">
    <property type="entry name" value="SGNH hydrolase"/>
    <property type="match status" value="1"/>
</dbReference>
<keyword evidence="1" id="KW-0326">Glycosidase</keyword>
<dbReference type="PANTHER" id="PTHR30383:SF2">
    <property type="entry name" value="CELLULOSE-BINDING PROTEIN"/>
    <property type="match status" value="1"/>
</dbReference>
<keyword evidence="4" id="KW-0732">Signal</keyword>
<evidence type="ECO:0000313" key="7">
    <source>
        <dbReference type="Proteomes" id="UP001500842"/>
    </source>
</evidence>
<dbReference type="PROSITE" id="PS50853">
    <property type="entry name" value="FN3"/>
    <property type="match status" value="1"/>
</dbReference>
<keyword evidence="2" id="KW-0119">Carbohydrate metabolism</keyword>
<keyword evidence="1" id="KW-0378">Hydrolase</keyword>
<evidence type="ECO:0000256" key="3">
    <source>
        <dbReference type="SAM" id="MobiDB-lite"/>
    </source>
</evidence>
<dbReference type="InterPro" id="IPR013783">
    <property type="entry name" value="Ig-like_fold"/>
</dbReference>
<dbReference type="InterPro" id="IPR036514">
    <property type="entry name" value="SGNH_hydro_sf"/>
</dbReference>
<sequence>MRLWVRAALCAALVAAALVAAPPSAPAVEPLRILLVGDSVTQGSSGDWTWRYRLWQHFADAGVPVDFVGPRDDLQPLPGEGPEAPYADPAFDRDHAARWGMWALFPDVPLDELVATYRPDVVVEALGVNDLLQGVDPAEVSAAVGRTVLDARTQRPDVAFVLAETSQHWFAGVPELNTRLAGVADELTTPGSPVVVAHLADGYDAERDTWDGSHPNARGEVRIAAAVADALHALGVGPAAARPLALPPVGPQVPATVTARAGDGQVELTWTGAPGTTGQVLWGRDVTLDQAWTALPQPVAASGSWTGHWLVNGHTYAYRLQPMKGDDLPDGEVYSSVVTAVPTAPPPDPPDPPGPPDPVDPATPPTPATPAAPAAPASVLDSPARLRAAGVGSRCVRLRWRAVPGATSYLVEARTAKRWSRPVTATASRWRATRLPARRTWRFRVRAVSDGVAGPPARLSVRPARSAGPCR</sequence>
<dbReference type="Pfam" id="PF13472">
    <property type="entry name" value="Lipase_GDSL_2"/>
    <property type="match status" value="1"/>
</dbReference>
<evidence type="ECO:0000259" key="5">
    <source>
        <dbReference type="PROSITE" id="PS50853"/>
    </source>
</evidence>
<comment type="caution">
    <text evidence="6">The sequence shown here is derived from an EMBL/GenBank/DDBJ whole genome shotgun (WGS) entry which is preliminary data.</text>
</comment>
<feature type="compositionally biased region" description="Pro residues" evidence="3">
    <location>
        <begin position="343"/>
        <end position="370"/>
    </location>
</feature>
<evidence type="ECO:0000256" key="2">
    <source>
        <dbReference type="ARBA" id="ARBA00023326"/>
    </source>
</evidence>
<feature type="domain" description="Fibronectin type-III" evidence="5">
    <location>
        <begin position="382"/>
        <end position="469"/>
    </location>
</feature>
<dbReference type="PANTHER" id="PTHR30383">
    <property type="entry name" value="THIOESTERASE 1/PROTEASE 1/LYSOPHOSPHOLIPASE L1"/>
    <property type="match status" value="1"/>
</dbReference>
<dbReference type="InterPro" id="IPR003961">
    <property type="entry name" value="FN3_dom"/>
</dbReference>
<dbReference type="Gene3D" id="2.60.40.10">
    <property type="entry name" value="Immunoglobulins"/>
    <property type="match status" value="2"/>
</dbReference>
<evidence type="ECO:0000256" key="1">
    <source>
        <dbReference type="ARBA" id="ARBA00023295"/>
    </source>
</evidence>
<dbReference type="SUPFAM" id="SSF52266">
    <property type="entry name" value="SGNH hydrolase"/>
    <property type="match status" value="1"/>
</dbReference>
<feature type="chain" id="PRO_5045861897" description="Fibronectin type-III domain-containing protein" evidence="4">
    <location>
        <begin position="28"/>
        <end position="471"/>
    </location>
</feature>
<proteinExistence type="predicted"/>
<name>A0ABN2BLR3_9ACTN</name>
<dbReference type="RefSeq" id="WP_141002842.1">
    <property type="nucleotide sequence ID" value="NZ_BAAAOR010000039.1"/>
</dbReference>
<accession>A0ABN2BLR3</accession>